<dbReference type="SUPFAM" id="SSF55961">
    <property type="entry name" value="Bet v1-like"/>
    <property type="match status" value="1"/>
</dbReference>
<gene>
    <name evidence="1" type="ORF">ACFYTF_24290</name>
</gene>
<dbReference type="EMBL" id="JBIAMX010000017">
    <property type="protein sequence ID" value="MFF0545963.1"/>
    <property type="molecule type" value="Genomic_DNA"/>
</dbReference>
<proteinExistence type="predicted"/>
<reference evidence="1 2" key="1">
    <citation type="submission" date="2024-10" db="EMBL/GenBank/DDBJ databases">
        <title>The Natural Products Discovery Center: Release of the First 8490 Sequenced Strains for Exploring Actinobacteria Biosynthetic Diversity.</title>
        <authorList>
            <person name="Kalkreuter E."/>
            <person name="Kautsar S.A."/>
            <person name="Yang D."/>
            <person name="Bader C.D."/>
            <person name="Teijaro C.N."/>
            <person name="Fluegel L."/>
            <person name="Davis C.M."/>
            <person name="Simpson J.R."/>
            <person name="Lauterbach L."/>
            <person name="Steele A.D."/>
            <person name="Gui C."/>
            <person name="Meng S."/>
            <person name="Li G."/>
            <person name="Viehrig K."/>
            <person name="Ye F."/>
            <person name="Su P."/>
            <person name="Kiefer A.F."/>
            <person name="Nichols A."/>
            <person name="Cepeda A.J."/>
            <person name="Yan W."/>
            <person name="Fan B."/>
            <person name="Jiang Y."/>
            <person name="Adhikari A."/>
            <person name="Zheng C.-J."/>
            <person name="Schuster L."/>
            <person name="Cowan T.M."/>
            <person name="Smanski M.J."/>
            <person name="Chevrette M.G."/>
            <person name="De Carvalho L.P.S."/>
            <person name="Shen B."/>
        </authorList>
    </citation>
    <scope>NUCLEOTIDE SEQUENCE [LARGE SCALE GENOMIC DNA]</scope>
    <source>
        <strain evidence="1 2">NPDC004045</strain>
    </source>
</reference>
<sequence>MTRLLQTRSRAMLPAPSARVYSSLTDPGTWLLHPLCTAVGAAAVAGELCRTRMLVAGHPVELNWRGYSDRPPDRWAVTARTALPAELGALGMTTTVMFTLDDTPEGCAVSRSVLVALATTGAVPRTLLDAVTDPAPNDEFLAGLAACVARQAHARG</sequence>
<protein>
    <recommendedName>
        <fullName evidence="3">Polyketide cyclase</fullName>
    </recommendedName>
</protein>
<keyword evidence="2" id="KW-1185">Reference proteome</keyword>
<dbReference type="Proteomes" id="UP001601444">
    <property type="component" value="Unassembled WGS sequence"/>
</dbReference>
<organism evidence="1 2">
    <name type="scientific">Nocardia thailandica</name>
    <dbReference type="NCBI Taxonomy" id="257275"/>
    <lineage>
        <taxon>Bacteria</taxon>
        <taxon>Bacillati</taxon>
        <taxon>Actinomycetota</taxon>
        <taxon>Actinomycetes</taxon>
        <taxon>Mycobacteriales</taxon>
        <taxon>Nocardiaceae</taxon>
        <taxon>Nocardia</taxon>
    </lineage>
</organism>
<comment type="caution">
    <text evidence="1">The sequence shown here is derived from an EMBL/GenBank/DDBJ whole genome shotgun (WGS) entry which is preliminary data.</text>
</comment>
<evidence type="ECO:0008006" key="3">
    <source>
        <dbReference type="Google" id="ProtNLM"/>
    </source>
</evidence>
<accession>A0ABW6PUE0</accession>
<evidence type="ECO:0000313" key="1">
    <source>
        <dbReference type="EMBL" id="MFF0545963.1"/>
    </source>
</evidence>
<evidence type="ECO:0000313" key="2">
    <source>
        <dbReference type="Proteomes" id="UP001601444"/>
    </source>
</evidence>
<dbReference type="RefSeq" id="WP_387702406.1">
    <property type="nucleotide sequence ID" value="NZ_JBIAMX010000017.1"/>
</dbReference>
<name>A0ABW6PUE0_9NOCA</name>